<organism evidence="2 3">
    <name type="scientific">Phormidesmis priestleyi Ana</name>
    <dbReference type="NCBI Taxonomy" id="1666911"/>
    <lineage>
        <taxon>Bacteria</taxon>
        <taxon>Bacillati</taxon>
        <taxon>Cyanobacteriota</taxon>
        <taxon>Cyanophyceae</taxon>
        <taxon>Leptolyngbyales</taxon>
        <taxon>Leptolyngbyaceae</taxon>
        <taxon>Phormidesmis</taxon>
    </lineage>
</organism>
<dbReference type="AlphaFoldDB" id="A0A0P8D7I3"/>
<dbReference type="Proteomes" id="UP000050465">
    <property type="component" value="Unassembled WGS sequence"/>
</dbReference>
<accession>A0A0P8D7I3</accession>
<dbReference type="EMBL" id="LJZR01000070">
    <property type="protein sequence ID" value="KPQ32072.1"/>
    <property type="molecule type" value="Genomic_DNA"/>
</dbReference>
<evidence type="ECO:0000313" key="3">
    <source>
        <dbReference type="Proteomes" id="UP000050465"/>
    </source>
</evidence>
<evidence type="ECO:0000313" key="2">
    <source>
        <dbReference type="EMBL" id="KPQ32072.1"/>
    </source>
</evidence>
<protein>
    <submittedName>
        <fullName evidence="2">Uncharacterized protein</fullName>
    </submittedName>
</protein>
<reference evidence="2 3" key="1">
    <citation type="submission" date="2015-09" db="EMBL/GenBank/DDBJ databases">
        <title>Identification and resolution of microdiversity through metagenomic sequencing of parallel consortia.</title>
        <authorList>
            <person name="Nelson W.C."/>
            <person name="Romine M.F."/>
            <person name="Lindemann S.R."/>
        </authorList>
    </citation>
    <scope>NUCLEOTIDE SEQUENCE [LARGE SCALE GENOMIC DNA]</scope>
    <source>
        <strain evidence="2">Ana</strain>
    </source>
</reference>
<evidence type="ECO:0000256" key="1">
    <source>
        <dbReference type="SAM" id="MobiDB-lite"/>
    </source>
</evidence>
<gene>
    <name evidence="2" type="ORF">HLUCCA11_22365</name>
</gene>
<dbReference type="STRING" id="1666911.HLUCCA11_22365"/>
<name>A0A0P8D7I3_9CYAN</name>
<comment type="caution">
    <text evidence="2">The sequence shown here is derived from an EMBL/GenBank/DDBJ whole genome shotgun (WGS) entry which is preliminary data.</text>
</comment>
<feature type="compositionally biased region" description="Polar residues" evidence="1">
    <location>
        <begin position="28"/>
        <end position="41"/>
    </location>
</feature>
<feature type="region of interest" description="Disordered" evidence="1">
    <location>
        <begin position="1"/>
        <end position="45"/>
    </location>
</feature>
<proteinExistence type="predicted"/>
<sequence length="419" mass="46507">MQFLNDSPQPQSSLAAQAATPSTDRAQENSQGLRSQTSTENPFGKKRPTPWGSLVKLSLWMLFWLTLVDICINWLFAYPDVLDQYPSSLDRYFDYGRSIEGKVSRMVNNTVDSSDPIIAAGWIDPQSWRSLPSVPKDDNDLLLAYYGMSFAEDISLALGELDDDITLRGIGGPSAPPNHSYAAYMADEAGRNADVALIGVLTSSVKRMRSLSGMSWSYEHPAPYSYPYYQLNSSGNLVAVEPVISSASEFVSEFNRKGPQWQRFLAQMTQYDVAFDAVVFNESWVDNSALLRLIRRGWANRVRQRSDYGLYDAVTGFNAEAVEIKTLKVMLSDFVATARDNDQLPIILLISDSGYGDSLYKVLSPHLQSLDTLSLSTHELVPSDNPANFIDDGHFIPAANYKVATALQEMIADTDVANE</sequence>
<feature type="compositionally biased region" description="Low complexity" evidence="1">
    <location>
        <begin position="7"/>
        <end position="23"/>
    </location>
</feature>